<dbReference type="Pfam" id="PF03732">
    <property type="entry name" value="Retrotrans_gag"/>
    <property type="match status" value="1"/>
</dbReference>
<feature type="region of interest" description="Disordered" evidence="1">
    <location>
        <begin position="757"/>
        <end position="795"/>
    </location>
</feature>
<proteinExistence type="predicted"/>
<reference evidence="3 4" key="1">
    <citation type="submission" date="2018-08" db="EMBL/GenBank/DDBJ databases">
        <title>Genomic investigation of the strawberry pathogen Phytophthora fragariae indicates pathogenicity is determined by transcriptional variation in three key races.</title>
        <authorList>
            <person name="Adams T.M."/>
            <person name="Armitage A.D."/>
            <person name="Sobczyk M.K."/>
            <person name="Bates H.J."/>
            <person name="Dunwell J.M."/>
            <person name="Nellist C.F."/>
            <person name="Harrison R.J."/>
        </authorList>
    </citation>
    <scope>NUCLEOTIDE SEQUENCE [LARGE SCALE GENOMIC DNA]</scope>
    <source>
        <strain evidence="3 4">SCRP333</strain>
    </source>
</reference>
<keyword evidence="4" id="KW-1185">Reference proteome</keyword>
<feature type="compositionally biased region" description="Basic and acidic residues" evidence="1">
    <location>
        <begin position="773"/>
        <end position="782"/>
    </location>
</feature>
<sequence length="810" mass="90342">MLTEASVRSKISFEATPMVEMDECSVSCNSVVESSDAKDDEEDDDWKASGVMTETPEVAVVSTGRSNGVRPLARNLVEELDDVTKLGPAVGEDDDDEDESKVPAMMNEAPARPIGNRLPLNGDSPAANKVLGRCLEMMTMKSDRMRQFSPAIVRQAVWMDLGDALAMPIDSTSTRQVTRETELLLRAMGCEPQMYPSDMALADWIPTEAAIALLKLKKKLRSAFRMCVGCPPRLPAATEASVTTPNTRRVNSRRPSMCYDTREESSEGDDDYLGPDYHDGDLTREWAREVRDLSAVDNHSTTPRLKIATHLPLNSIEPFCGTHQPPNTWCVAFELSLHDGAQHWYWQHPRKTKRTWTLLSQAFIKYYCTEFTRSAKVRYYSAEPDGEEHVCDYLNRLNGYARNAGVLFEDGGRDAKYHVKHFLDTCDDRGLEERLCHVRVRGIRELEDIIDDILRYRERKSARESSLRRYRGQVDDLRREGRSTEGPRSGYHRERGFRGSDRHHVRPRITPLIEALTDVFAALKARGSDWSRTNSLDVRRHGYDTTDGCGNVKRAYECSQYSDEKSDDGYGSGPTHVRIESTTENEHRVATNGTLDVIRGMELLTPDGINLDLFHGTTMLSNQVMMHLQHRNESWVAEQPSVVDRQDYPTPRKIITRATEALTSGDECRTTSVEQNGLAPAVTDDLAGPGVHKPSVMVQEDALGHDDGEPTSSEDSNAYGPTADSRGSDDGGISPIDGSAKIFKPTQGFKTSGAVVVDRSRDGDEDYGLSEGWNDHGAELARPDTSAYSDDGATEDAERLLDAGYARRLM</sequence>
<gene>
    <name evidence="3" type="ORF">PR003_g16442</name>
</gene>
<evidence type="ECO:0000313" key="4">
    <source>
        <dbReference type="Proteomes" id="UP000434957"/>
    </source>
</evidence>
<evidence type="ECO:0000259" key="2">
    <source>
        <dbReference type="Pfam" id="PF03732"/>
    </source>
</evidence>
<dbReference type="InterPro" id="IPR005162">
    <property type="entry name" value="Retrotrans_gag_dom"/>
</dbReference>
<protein>
    <recommendedName>
        <fullName evidence="2">Retrotransposon gag domain-containing protein</fullName>
    </recommendedName>
</protein>
<name>A0A6A4EPR6_9STRA</name>
<feature type="region of interest" description="Disordered" evidence="1">
    <location>
        <begin position="702"/>
        <end position="745"/>
    </location>
</feature>
<feature type="region of interest" description="Disordered" evidence="1">
    <location>
        <begin position="673"/>
        <end position="692"/>
    </location>
</feature>
<feature type="domain" description="Retrotransposon gag" evidence="2">
    <location>
        <begin position="333"/>
        <end position="405"/>
    </location>
</feature>
<comment type="caution">
    <text evidence="3">The sequence shown here is derived from an EMBL/GenBank/DDBJ whole genome shotgun (WGS) entry which is preliminary data.</text>
</comment>
<organism evidence="3 4">
    <name type="scientific">Phytophthora rubi</name>
    <dbReference type="NCBI Taxonomy" id="129364"/>
    <lineage>
        <taxon>Eukaryota</taxon>
        <taxon>Sar</taxon>
        <taxon>Stramenopiles</taxon>
        <taxon>Oomycota</taxon>
        <taxon>Peronosporomycetes</taxon>
        <taxon>Peronosporales</taxon>
        <taxon>Peronosporaceae</taxon>
        <taxon>Phytophthora</taxon>
    </lineage>
</organism>
<dbReference type="AlphaFoldDB" id="A0A6A4EPR6"/>
<dbReference type="Proteomes" id="UP000434957">
    <property type="component" value="Unassembled WGS sequence"/>
</dbReference>
<feature type="region of interest" description="Disordered" evidence="1">
    <location>
        <begin position="235"/>
        <end position="274"/>
    </location>
</feature>
<dbReference type="EMBL" id="QXFT01001201">
    <property type="protein sequence ID" value="KAE9325603.1"/>
    <property type="molecule type" value="Genomic_DNA"/>
</dbReference>
<feature type="region of interest" description="Disordered" evidence="1">
    <location>
        <begin position="467"/>
        <end position="502"/>
    </location>
</feature>
<evidence type="ECO:0000313" key="3">
    <source>
        <dbReference type="EMBL" id="KAE9325603.1"/>
    </source>
</evidence>
<feature type="compositionally biased region" description="Polar residues" evidence="1">
    <location>
        <begin position="240"/>
        <end position="249"/>
    </location>
</feature>
<accession>A0A6A4EPR6</accession>
<evidence type="ECO:0000256" key="1">
    <source>
        <dbReference type="SAM" id="MobiDB-lite"/>
    </source>
</evidence>
<feature type="region of interest" description="Disordered" evidence="1">
    <location>
        <begin position="30"/>
        <end position="55"/>
    </location>
</feature>